<feature type="transmembrane region" description="Helical" evidence="1">
    <location>
        <begin position="6"/>
        <end position="22"/>
    </location>
</feature>
<proteinExistence type="predicted"/>
<name>A0A9Q4PW30_9EURY</name>
<keyword evidence="1" id="KW-0472">Membrane</keyword>
<feature type="transmembrane region" description="Helical" evidence="1">
    <location>
        <begin position="55"/>
        <end position="80"/>
    </location>
</feature>
<comment type="caution">
    <text evidence="2">The sequence shown here is derived from an EMBL/GenBank/DDBJ whole genome shotgun (WGS) entry which is preliminary data.</text>
</comment>
<protein>
    <submittedName>
        <fullName evidence="2">Pro-sigmaK processing inhibitor BofA family protein</fullName>
    </submittedName>
</protein>
<keyword evidence="3" id="KW-1185">Reference proteome</keyword>
<dbReference type="Pfam" id="PF07441">
    <property type="entry name" value="BofA"/>
    <property type="match status" value="1"/>
</dbReference>
<evidence type="ECO:0000313" key="2">
    <source>
        <dbReference type="EMBL" id="MDE4908214.1"/>
    </source>
</evidence>
<accession>A0A9Q4PW30</accession>
<evidence type="ECO:0000313" key="3">
    <source>
        <dbReference type="Proteomes" id="UP001143747"/>
    </source>
</evidence>
<organism evidence="2 3">
    <name type="scientific">Methanogenium marinum</name>
    <dbReference type="NCBI Taxonomy" id="348610"/>
    <lineage>
        <taxon>Archaea</taxon>
        <taxon>Methanobacteriati</taxon>
        <taxon>Methanobacteriota</taxon>
        <taxon>Stenosarchaea group</taxon>
        <taxon>Methanomicrobia</taxon>
        <taxon>Methanomicrobiales</taxon>
        <taxon>Methanomicrobiaceae</taxon>
        <taxon>Methanogenium</taxon>
    </lineage>
</organism>
<dbReference type="Proteomes" id="UP001143747">
    <property type="component" value="Unassembled WGS sequence"/>
</dbReference>
<dbReference type="AlphaFoldDB" id="A0A9Q4PW30"/>
<dbReference type="InterPro" id="IPR010001">
    <property type="entry name" value="BofA"/>
</dbReference>
<sequence length="84" mass="8959">MIETVLTLVIAIVIAVALWFFLKNVTKLIINSVVGIIMLLAFNFFNIFGMGDIPLSIASILICALGGIPGFVVLLLLNVVGITV</sequence>
<keyword evidence="1" id="KW-0812">Transmembrane</keyword>
<dbReference type="RefSeq" id="WP_274924848.1">
    <property type="nucleotide sequence ID" value="NZ_JAKELO010000002.1"/>
</dbReference>
<evidence type="ECO:0000256" key="1">
    <source>
        <dbReference type="SAM" id="Phobius"/>
    </source>
</evidence>
<feature type="transmembrane region" description="Helical" evidence="1">
    <location>
        <begin position="29"/>
        <end position="49"/>
    </location>
</feature>
<keyword evidence="1" id="KW-1133">Transmembrane helix</keyword>
<dbReference type="EMBL" id="JAKELO010000002">
    <property type="protein sequence ID" value="MDE4908214.1"/>
    <property type="molecule type" value="Genomic_DNA"/>
</dbReference>
<reference evidence="2" key="1">
    <citation type="submission" date="2022-01" db="EMBL/GenBank/DDBJ databases">
        <title>Draft genome of Methanogenium marinum DSM 15558.</title>
        <authorList>
            <person name="Chen S.-C."/>
            <person name="You Y.-T."/>
        </authorList>
    </citation>
    <scope>NUCLEOTIDE SEQUENCE</scope>
    <source>
        <strain evidence="2">DSM 15558</strain>
    </source>
</reference>
<gene>
    <name evidence="2" type="ORF">L0665_06275</name>
</gene>